<keyword evidence="1" id="KW-0630">Potassium</keyword>
<name>A0A2H0RJG8_9BACT</name>
<comment type="cofactor">
    <cofactor evidence="1">
        <name>K(+)</name>
        <dbReference type="ChEBI" id="CHEBI:29103"/>
    </cofactor>
    <text evidence="1">Binds 1 potassium ion per subunit.</text>
</comment>
<dbReference type="GO" id="GO:0052856">
    <property type="term" value="F:NAD(P)HX epimerase activity"/>
    <property type="evidence" value="ECO:0007669"/>
    <property type="project" value="UniProtKB-UniRule"/>
</dbReference>
<dbReference type="InterPro" id="IPR004443">
    <property type="entry name" value="YjeF_N_dom"/>
</dbReference>
<dbReference type="HAMAP" id="MF_01966">
    <property type="entry name" value="NADHX_epimerase"/>
    <property type="match status" value="1"/>
</dbReference>
<dbReference type="GO" id="GO:0031087">
    <property type="term" value="P:deadenylation-independent decapping of nuclear-transcribed mRNA"/>
    <property type="evidence" value="ECO:0007669"/>
    <property type="project" value="TreeGrafter"/>
</dbReference>
<dbReference type="GO" id="GO:0000166">
    <property type="term" value="F:nucleotide binding"/>
    <property type="evidence" value="ECO:0007669"/>
    <property type="project" value="UniProtKB-KW"/>
</dbReference>
<comment type="function">
    <text evidence="1">Catalyzes the epimerization of the S- and R-forms of NAD(P)HX, a damaged form of NAD(P)H that is a result of enzymatic or heat-dependent hydration. This is a prerequisite for the S-specific NAD(P)H-hydrate dehydratase to allow the repair of both epimers of NAD(P)HX.</text>
</comment>
<dbReference type="EC" id="5.1.99.6" evidence="1"/>
<dbReference type="GO" id="GO:0000932">
    <property type="term" value="C:P-body"/>
    <property type="evidence" value="ECO:0007669"/>
    <property type="project" value="TreeGrafter"/>
</dbReference>
<feature type="domain" description="YjeF N-terminal" evidence="2">
    <location>
        <begin position="22"/>
        <end position="228"/>
    </location>
</feature>
<feature type="binding site" evidence="1">
    <location>
        <position position="174"/>
    </location>
    <ligand>
        <name>K(+)</name>
        <dbReference type="ChEBI" id="CHEBI:29103"/>
    </ligand>
</feature>
<evidence type="ECO:0000313" key="3">
    <source>
        <dbReference type="EMBL" id="PIR46590.1"/>
    </source>
</evidence>
<evidence type="ECO:0000256" key="1">
    <source>
        <dbReference type="HAMAP-Rule" id="MF_01966"/>
    </source>
</evidence>
<dbReference type="GO" id="GO:0046872">
    <property type="term" value="F:metal ion binding"/>
    <property type="evidence" value="ECO:0007669"/>
    <property type="project" value="UniProtKB-KW"/>
</dbReference>
<dbReference type="GO" id="GO:0033962">
    <property type="term" value="P:P-body assembly"/>
    <property type="evidence" value="ECO:0007669"/>
    <property type="project" value="TreeGrafter"/>
</dbReference>
<accession>A0A2H0RJG8</accession>
<dbReference type="SUPFAM" id="SSF64153">
    <property type="entry name" value="YjeF N-terminal domain-like"/>
    <property type="match status" value="1"/>
</dbReference>
<comment type="caution">
    <text evidence="1">Lacks conserved residue(s) required for the propagation of feature annotation.</text>
</comment>
<dbReference type="PANTHER" id="PTHR13612">
    <property type="entry name" value="ENHANCER OF MRNA-DECAPPING PROTEIN 3"/>
    <property type="match status" value="1"/>
</dbReference>
<dbReference type="InterPro" id="IPR036652">
    <property type="entry name" value="YjeF_N_dom_sf"/>
</dbReference>
<keyword evidence="1" id="KW-0479">Metal-binding</keyword>
<dbReference type="Gene3D" id="3.40.50.10260">
    <property type="entry name" value="YjeF N-terminal domain"/>
    <property type="match status" value="1"/>
</dbReference>
<comment type="catalytic activity">
    <reaction evidence="1">
        <text>(6R)-NADHX = (6S)-NADHX</text>
        <dbReference type="Rhea" id="RHEA:32215"/>
        <dbReference type="ChEBI" id="CHEBI:64074"/>
        <dbReference type="ChEBI" id="CHEBI:64075"/>
        <dbReference type="EC" id="5.1.99.6"/>
    </reaction>
</comment>
<feature type="binding site" evidence="1">
    <location>
        <position position="138"/>
    </location>
    <ligand>
        <name>K(+)</name>
        <dbReference type="ChEBI" id="CHEBI:29103"/>
    </ligand>
</feature>
<dbReference type="Pfam" id="PF03853">
    <property type="entry name" value="YjeF_N"/>
    <property type="match status" value="1"/>
</dbReference>
<dbReference type="Proteomes" id="UP000230833">
    <property type="component" value="Unassembled WGS sequence"/>
</dbReference>
<protein>
    <recommendedName>
        <fullName evidence="1">NAD(P)H-hydrate epimerase</fullName>
        <ecNumber evidence="1">5.1.99.6</ecNumber>
    </recommendedName>
    <alternativeName>
        <fullName evidence="1">NAD(P)HX epimerase</fullName>
    </alternativeName>
</protein>
<proteinExistence type="inferred from homology"/>
<reference evidence="3 4" key="1">
    <citation type="submission" date="2017-09" db="EMBL/GenBank/DDBJ databases">
        <title>Depth-based differentiation of microbial function through sediment-hosted aquifers and enrichment of novel symbionts in the deep terrestrial subsurface.</title>
        <authorList>
            <person name="Probst A.J."/>
            <person name="Ladd B."/>
            <person name="Jarett J.K."/>
            <person name="Geller-Mcgrath D.E."/>
            <person name="Sieber C.M."/>
            <person name="Emerson J.B."/>
            <person name="Anantharaman K."/>
            <person name="Thomas B.C."/>
            <person name="Malmstrom R."/>
            <person name="Stieglmeier M."/>
            <person name="Klingl A."/>
            <person name="Woyke T."/>
            <person name="Ryan C.M."/>
            <person name="Banfield J.F."/>
        </authorList>
    </citation>
    <scope>NUCLEOTIDE SEQUENCE [LARGE SCALE GENOMIC DNA]</scope>
    <source>
        <strain evidence="3">CG10_big_fil_rev_8_21_14_0_10_45_14</strain>
    </source>
</reference>
<dbReference type="PANTHER" id="PTHR13612:SF0">
    <property type="entry name" value="ENHANCER OF MRNA-DECAPPING PROTEIN 3"/>
    <property type="match status" value="1"/>
</dbReference>
<keyword evidence="1" id="KW-0521">NADP</keyword>
<sequence>MKIRQRKTKSFIKMYYATAKEMERIDKLAVQNGLEIRQMMELAGWHIVSLFKILRISKQSPVVVVVGKGNKGGDGLSAARHLINHGWDVSVIMLSETVSADSLHHLALLKKMQVPTIVYERGKSKALSVIKHSAVLIDALIGYHLDGPPRGLFKEIIESMNQPGKKIIAYDLPSGIDATTGKCLRPCIQAHATLSLALPKRLFKIKKSKAACGKIFLADIGIPNFLYDRICRGSRPHFNSSGFARL</sequence>
<gene>
    <name evidence="1" type="primary">nnrE</name>
    <name evidence="3" type="ORF">COV07_03480</name>
</gene>
<dbReference type="PROSITE" id="PS51385">
    <property type="entry name" value="YJEF_N"/>
    <property type="match status" value="1"/>
</dbReference>
<comment type="caution">
    <text evidence="3">The sequence shown here is derived from an EMBL/GenBank/DDBJ whole genome shotgun (WGS) entry which is preliminary data.</text>
</comment>
<dbReference type="AlphaFoldDB" id="A0A2H0RJG8"/>
<comment type="catalytic activity">
    <reaction evidence="1">
        <text>(6R)-NADPHX = (6S)-NADPHX</text>
        <dbReference type="Rhea" id="RHEA:32227"/>
        <dbReference type="ChEBI" id="CHEBI:64076"/>
        <dbReference type="ChEBI" id="CHEBI:64077"/>
        <dbReference type="EC" id="5.1.99.6"/>
    </reaction>
</comment>
<dbReference type="EMBL" id="PCYL01000036">
    <property type="protein sequence ID" value="PIR46590.1"/>
    <property type="molecule type" value="Genomic_DNA"/>
</dbReference>
<dbReference type="NCBIfam" id="TIGR00197">
    <property type="entry name" value="yjeF_nterm"/>
    <property type="match status" value="1"/>
</dbReference>
<keyword evidence="1" id="KW-0547">Nucleotide-binding</keyword>
<evidence type="ECO:0000313" key="4">
    <source>
        <dbReference type="Proteomes" id="UP000230833"/>
    </source>
</evidence>
<evidence type="ECO:0000259" key="2">
    <source>
        <dbReference type="PROSITE" id="PS51385"/>
    </source>
</evidence>
<comment type="similarity">
    <text evidence="1">Belongs to the NnrE/AIBP family.</text>
</comment>
<organism evidence="3 4">
    <name type="scientific">Candidatus Vogelbacteria bacterium CG10_big_fil_rev_8_21_14_0_10_45_14</name>
    <dbReference type="NCBI Taxonomy" id="1975042"/>
    <lineage>
        <taxon>Bacteria</taxon>
        <taxon>Candidatus Vogeliibacteriota</taxon>
    </lineage>
</organism>
<feature type="binding site" evidence="1">
    <location>
        <position position="171"/>
    </location>
    <ligand>
        <name>(6S)-NADPHX</name>
        <dbReference type="ChEBI" id="CHEBI:64076"/>
    </ligand>
</feature>
<keyword evidence="1" id="KW-0413">Isomerase</keyword>
<dbReference type="GO" id="GO:0003729">
    <property type="term" value="F:mRNA binding"/>
    <property type="evidence" value="ECO:0007669"/>
    <property type="project" value="TreeGrafter"/>
</dbReference>
<feature type="binding site" evidence="1">
    <location>
        <begin position="142"/>
        <end position="148"/>
    </location>
    <ligand>
        <name>(6S)-NADPHX</name>
        <dbReference type="ChEBI" id="CHEBI:64076"/>
    </ligand>
</feature>
<keyword evidence="1" id="KW-0520">NAD</keyword>